<dbReference type="InterPro" id="IPR012337">
    <property type="entry name" value="RNaseH-like_sf"/>
</dbReference>
<proteinExistence type="predicted"/>
<protein>
    <recommendedName>
        <fullName evidence="1">SPIN-DOC-like zinc-finger domain-containing protein</fullName>
    </recommendedName>
</protein>
<evidence type="ECO:0000313" key="3">
    <source>
        <dbReference type="Proteomes" id="UP000694700"/>
    </source>
</evidence>
<reference evidence="2" key="1">
    <citation type="submission" date="2025-08" db="UniProtKB">
        <authorList>
            <consortium name="Ensembl"/>
        </authorList>
    </citation>
    <scope>IDENTIFICATION</scope>
</reference>
<dbReference type="Proteomes" id="UP000694700">
    <property type="component" value="Unplaced"/>
</dbReference>
<evidence type="ECO:0000259" key="1">
    <source>
        <dbReference type="Pfam" id="PF18658"/>
    </source>
</evidence>
<accession>A0A8C1YTZ6</accession>
<dbReference type="Pfam" id="PF18658">
    <property type="entry name" value="zf-C2H2_12"/>
    <property type="match status" value="1"/>
</dbReference>
<name>A0A8C1YTZ6_CYPCA</name>
<dbReference type="PANTHER" id="PTHR45913:SF9">
    <property type="entry name" value="GENERAL TRANSCRIPTION FACTOR II-I REPEAT DOMAIN-CONTAINING PROTEIN 2-LIKE-RELATED"/>
    <property type="match status" value="1"/>
</dbReference>
<dbReference type="InterPro" id="IPR040647">
    <property type="entry name" value="SPIN-DOC_Znf-C2H2"/>
</dbReference>
<dbReference type="PANTHER" id="PTHR45913">
    <property type="entry name" value="EPM2A-INTERACTING PROTEIN 1"/>
    <property type="match status" value="1"/>
</dbReference>
<dbReference type="Ensembl" id="ENSCCRT00015031394.1">
    <property type="protein sequence ID" value="ENSCCRP00015030334.1"/>
    <property type="gene ID" value="ENSCCRG00015012756.1"/>
</dbReference>
<feature type="domain" description="SPIN-DOC-like zinc-finger" evidence="1">
    <location>
        <begin position="18"/>
        <end position="73"/>
    </location>
</feature>
<organism evidence="2 3">
    <name type="scientific">Cyprinus carpio</name>
    <name type="common">Common carp</name>
    <dbReference type="NCBI Taxonomy" id="7962"/>
    <lineage>
        <taxon>Eukaryota</taxon>
        <taxon>Metazoa</taxon>
        <taxon>Chordata</taxon>
        <taxon>Craniata</taxon>
        <taxon>Vertebrata</taxon>
        <taxon>Euteleostomi</taxon>
        <taxon>Actinopterygii</taxon>
        <taxon>Neopterygii</taxon>
        <taxon>Teleostei</taxon>
        <taxon>Ostariophysi</taxon>
        <taxon>Cypriniformes</taxon>
        <taxon>Cyprinidae</taxon>
        <taxon>Cyprininae</taxon>
        <taxon>Cyprinus</taxon>
    </lineage>
</organism>
<dbReference type="AlphaFoldDB" id="A0A8C1YTZ6"/>
<sequence>MSAVKKRKVDSECRAFNKEWTSKYLVTNVGSKVICLICQESIAVFKEYNISRHFNAKHANYAVNFSAKEREEKATRLSSNLTARQNIFTKQSNVQESATKVSYMVSHKIAKHSKPFSDGEFVKDCMVEAASVLCPDSKSQFENVSLSHRTVTRRIEVIDDELTSALLKRATDFTYFSIALDESTDIKDTAQLLIFIRGITDTFEIVEEFLAMESMKGTTRGSDLYDAVSGCMQRMNLPWAKLLNVTTDVCPNLTGKNTGLLRRIQDRVREDDPNSTLIFLHCIIHQEALSKSVLKLDHVTKTVVKLVNFIRARALNHHQFIQLRVRQSEAEHTDVPYHSNVRWLSLGTVLCRVWDLRDQIGVFLENVGKAGDFPELEDSDWMLDFAFAVDLMGHLNDLNRKLQGKDVFVHELYSYVRAFRAKLTLFSRQMTNKSFTHFPPLATMKHVPSRLTVKYTTTLEDLHTEFNRRVSDFGKIEKEMELVSTPFSFDSDQAPPEARLELIDMQCDPTLKEKFASSSLDKFYGALNEGKFPNMRRHAQRMLVLFGSTYVCEQTFSLMNFNKSRYRSRLTDTHLSSVLRISTSNTTPDFGDLVKKGDRLNCSH</sequence>
<dbReference type="SUPFAM" id="SSF53098">
    <property type="entry name" value="Ribonuclease H-like"/>
    <property type="match status" value="1"/>
</dbReference>
<evidence type="ECO:0000313" key="2">
    <source>
        <dbReference type="Ensembl" id="ENSCCRP00015030334.1"/>
    </source>
</evidence>